<evidence type="ECO:0000313" key="1">
    <source>
        <dbReference type="EMBL" id="CAD1823403.1"/>
    </source>
</evidence>
<dbReference type="EMBL" id="LR862143">
    <property type="protein sequence ID" value="CAD1823403.1"/>
    <property type="molecule type" value="Genomic_DNA"/>
</dbReference>
<sequence>MLEPRLSAIGILRMRSRTNLEFERVSENEVEMLGWKIVNGLGIHLCPILWQRREIFKKHLRIVKTLTNMPVNKWQVAKGQAKWAFEAQSLGLEPSSRLDWKGSSSHLELERRLLLLRTYDYLPLSSFAHACEGRSLQAGTPEIAIAIHIRRAGLGAEVDCRGPGSFLGWG</sequence>
<dbReference type="AlphaFoldDB" id="A0A6V7NXT4"/>
<organism evidence="1">
    <name type="scientific">Ananas comosus var. bracteatus</name>
    <name type="common">red pineapple</name>
    <dbReference type="NCBI Taxonomy" id="296719"/>
    <lineage>
        <taxon>Eukaryota</taxon>
        <taxon>Viridiplantae</taxon>
        <taxon>Streptophyta</taxon>
        <taxon>Embryophyta</taxon>
        <taxon>Tracheophyta</taxon>
        <taxon>Spermatophyta</taxon>
        <taxon>Magnoliopsida</taxon>
        <taxon>Liliopsida</taxon>
        <taxon>Poales</taxon>
        <taxon>Bromeliaceae</taxon>
        <taxon>Bromelioideae</taxon>
        <taxon>Ananas</taxon>
    </lineage>
</organism>
<protein>
    <submittedName>
        <fullName evidence="1">Uncharacterized protein</fullName>
    </submittedName>
</protein>
<accession>A0A6V7NXT4</accession>
<name>A0A6V7NXT4_ANACO</name>
<gene>
    <name evidence="1" type="ORF">CB5_LOCUS6614</name>
</gene>
<proteinExistence type="predicted"/>
<reference evidence="1" key="1">
    <citation type="submission" date="2020-07" db="EMBL/GenBank/DDBJ databases">
        <authorList>
            <person name="Lin J."/>
        </authorList>
    </citation>
    <scope>NUCLEOTIDE SEQUENCE</scope>
</reference>